<evidence type="ECO:0000256" key="3">
    <source>
        <dbReference type="HAMAP-Rule" id="MF_01032"/>
    </source>
</evidence>
<dbReference type="STRING" id="584708.Apau_0672"/>
<comment type="subunit">
    <text evidence="3">Heterodimer of LeuC and LeuD.</text>
</comment>
<dbReference type="InterPro" id="IPR000573">
    <property type="entry name" value="AconitaseA/IPMdHydase_ssu_swvl"/>
</dbReference>
<dbReference type="EC" id="4.2.1.33" evidence="3"/>
<comment type="similarity">
    <text evidence="1 3">Belongs to the LeuD family. LeuD type 2 subfamily.</text>
</comment>
<dbReference type="AlphaFoldDB" id="E3CUE2"/>
<dbReference type="Pfam" id="PF00694">
    <property type="entry name" value="Aconitase_C"/>
    <property type="match status" value="1"/>
</dbReference>
<dbReference type="InterPro" id="IPR015928">
    <property type="entry name" value="Aconitase/3IPM_dehydase_swvl"/>
</dbReference>
<dbReference type="RefSeq" id="WP_006300263.1">
    <property type="nucleotide sequence ID" value="NZ_CM001022.1"/>
</dbReference>
<comment type="pathway">
    <text evidence="3">Amino-acid biosynthesis; L-leucine biosynthesis; L-leucine from 3-methyl-2-oxobutanoate: step 2/4.</text>
</comment>
<dbReference type="PaxDb" id="584708-Apau_0672"/>
<dbReference type="CDD" id="cd01577">
    <property type="entry name" value="IPMI_Swivel"/>
    <property type="match status" value="1"/>
</dbReference>
<name>E3CUE2_9BACT</name>
<dbReference type="InterPro" id="IPR050075">
    <property type="entry name" value="LeuD"/>
</dbReference>
<evidence type="ECO:0000313" key="5">
    <source>
        <dbReference type="EMBL" id="EFQ23101.1"/>
    </source>
</evidence>
<gene>
    <name evidence="3" type="primary">leuD</name>
    <name evidence="5" type="ORF">Apau_0672</name>
</gene>
<dbReference type="PANTHER" id="PTHR43345:SF2">
    <property type="entry name" value="3-ISOPROPYLMALATE DEHYDRATASE SMALL SUBUNIT 1"/>
    <property type="match status" value="1"/>
</dbReference>
<organism evidence="5 6">
    <name type="scientific">Aminomonas paucivorans DSM 12260</name>
    <dbReference type="NCBI Taxonomy" id="584708"/>
    <lineage>
        <taxon>Bacteria</taxon>
        <taxon>Thermotogati</taxon>
        <taxon>Synergistota</taxon>
        <taxon>Synergistia</taxon>
        <taxon>Synergistales</taxon>
        <taxon>Synergistaceae</taxon>
        <taxon>Aminomonas</taxon>
    </lineage>
</organism>
<dbReference type="HAMAP" id="MF_01032">
    <property type="entry name" value="LeuD_type2"/>
    <property type="match status" value="1"/>
</dbReference>
<dbReference type="SUPFAM" id="SSF52016">
    <property type="entry name" value="LeuD/IlvD-like"/>
    <property type="match status" value="1"/>
</dbReference>
<dbReference type="InterPro" id="IPR033940">
    <property type="entry name" value="IPMI_Swivel"/>
</dbReference>
<comment type="catalytic activity">
    <reaction evidence="3">
        <text>(2R,3S)-3-isopropylmalate = (2S)-2-isopropylmalate</text>
        <dbReference type="Rhea" id="RHEA:32287"/>
        <dbReference type="ChEBI" id="CHEBI:1178"/>
        <dbReference type="ChEBI" id="CHEBI:35121"/>
        <dbReference type="EC" id="4.2.1.33"/>
    </reaction>
</comment>
<dbReference type="PANTHER" id="PTHR43345">
    <property type="entry name" value="3-ISOPROPYLMALATE DEHYDRATASE SMALL SUBUNIT 2-RELATED-RELATED"/>
    <property type="match status" value="1"/>
</dbReference>
<keyword evidence="3" id="KW-0432">Leucine biosynthesis</keyword>
<dbReference type="EMBL" id="CM001022">
    <property type="protein sequence ID" value="EFQ23101.1"/>
    <property type="molecule type" value="Genomic_DNA"/>
</dbReference>
<protein>
    <recommendedName>
        <fullName evidence="3">3-isopropylmalate dehydratase small subunit</fullName>
        <ecNumber evidence="3">4.2.1.33</ecNumber>
    </recommendedName>
    <alternativeName>
        <fullName evidence="3">Alpha-IPM isomerase</fullName>
        <shortName evidence="3">IPMI</shortName>
    </alternativeName>
    <alternativeName>
        <fullName evidence="3">Isopropylmalate isomerase</fullName>
    </alternativeName>
</protein>
<dbReference type="eggNOG" id="COG0066">
    <property type="taxonomic scope" value="Bacteria"/>
</dbReference>
<keyword evidence="6" id="KW-1185">Reference proteome</keyword>
<dbReference type="Gene3D" id="3.20.19.10">
    <property type="entry name" value="Aconitase, domain 4"/>
    <property type="match status" value="1"/>
</dbReference>
<dbReference type="HOGENOM" id="CLU_081378_1_1_0"/>
<dbReference type="UniPathway" id="UPA00048">
    <property type="reaction ID" value="UER00071"/>
</dbReference>
<comment type="function">
    <text evidence="3">Catalyzes the isomerization between 2-isopropylmalate and 3-isopropylmalate, via the formation of 2-isopropylmaleate.</text>
</comment>
<sequence length="171" mass="18472">MSRILEGNAWVYGDHVDTDVIIPARYLTVSTPEALAPHCMEDLDSTFAGSVRPGDVIVGGANFGCGSSREHAPLAIQGTQVSCVVAASFARIFFRNALNVGLPILECPEGAARIRKGDRLRVDPQGGTIENQTRGESYPVRPFPPFLADLVEAGGLVPYVRRRLAEKEVRP</sequence>
<evidence type="ECO:0000256" key="1">
    <source>
        <dbReference type="ARBA" id="ARBA00009869"/>
    </source>
</evidence>
<feature type="domain" description="Aconitase A/isopropylmalate dehydratase small subunit swivel" evidence="4">
    <location>
        <begin position="56"/>
        <end position="106"/>
    </location>
</feature>
<keyword evidence="3" id="KW-0028">Amino-acid biosynthesis</keyword>
<reference evidence="5 6" key="1">
    <citation type="journal article" date="2010" name="Stand. Genomic Sci.">
        <title>Non-contiguous finished genome sequence of Aminomonas paucivorans type strain (GLU-3).</title>
        <authorList>
            <person name="Pitluck S."/>
            <person name="Yasawong M."/>
            <person name="Held B."/>
            <person name="Lapidus A."/>
            <person name="Nolan M."/>
            <person name="Copeland A."/>
            <person name="Lucas S."/>
            <person name="Del Rio T.G."/>
            <person name="Tice H."/>
            <person name="Cheng J.F."/>
            <person name="Chertkov O."/>
            <person name="Goodwin L."/>
            <person name="Tapia R."/>
            <person name="Han C."/>
            <person name="Liolios K."/>
            <person name="Ivanova N."/>
            <person name="Mavromatis K."/>
            <person name="Ovchinnikova G."/>
            <person name="Pati A."/>
            <person name="Chen A."/>
            <person name="Palaniappan K."/>
            <person name="Land M."/>
            <person name="Hauser L."/>
            <person name="Chang Y.J."/>
            <person name="Jeffries C.D."/>
            <person name="Pukall R."/>
            <person name="Spring S."/>
            <person name="Rohde M."/>
            <person name="Sikorski J."/>
            <person name="Goker M."/>
            <person name="Woyke T."/>
            <person name="Bristow J."/>
            <person name="Eisen J.A."/>
            <person name="Markowitz V."/>
            <person name="Hugenholtz P."/>
            <person name="Kyrpides N.C."/>
            <person name="Klenk H.P."/>
        </authorList>
    </citation>
    <scope>NUCLEOTIDE SEQUENCE [LARGE SCALE GENOMIC DNA]</scope>
    <source>
        <strain evidence="5 6">DSM 12260</strain>
    </source>
</reference>
<dbReference type="Proteomes" id="UP000005096">
    <property type="component" value="Chromosome"/>
</dbReference>
<dbReference type="GO" id="GO:0003861">
    <property type="term" value="F:3-isopropylmalate dehydratase activity"/>
    <property type="evidence" value="ECO:0007669"/>
    <property type="project" value="UniProtKB-UniRule"/>
</dbReference>
<dbReference type="NCBIfam" id="TIGR02087">
    <property type="entry name" value="LEUD_arch"/>
    <property type="match status" value="1"/>
</dbReference>
<evidence type="ECO:0000313" key="6">
    <source>
        <dbReference type="Proteomes" id="UP000005096"/>
    </source>
</evidence>
<keyword evidence="3" id="KW-0100">Branched-chain amino acid biosynthesis</keyword>
<proteinExistence type="inferred from homology"/>
<evidence type="ECO:0000259" key="4">
    <source>
        <dbReference type="Pfam" id="PF00694"/>
    </source>
</evidence>
<keyword evidence="2 3" id="KW-0456">Lyase</keyword>
<evidence type="ECO:0000256" key="2">
    <source>
        <dbReference type="ARBA" id="ARBA00023239"/>
    </source>
</evidence>
<dbReference type="InterPro" id="IPR011827">
    <property type="entry name" value="LeuD_type2/HacB/DmdB"/>
</dbReference>
<dbReference type="GO" id="GO:0009098">
    <property type="term" value="P:L-leucine biosynthetic process"/>
    <property type="evidence" value="ECO:0007669"/>
    <property type="project" value="UniProtKB-UniRule"/>
</dbReference>
<accession>E3CUE2</accession>
<dbReference type="OrthoDB" id="9777465at2"/>